<evidence type="ECO:0000256" key="5">
    <source>
        <dbReference type="PROSITE-ProRule" id="PRU10141"/>
    </source>
</evidence>
<reference evidence="9 10" key="1">
    <citation type="submission" date="2019-12" db="EMBL/GenBank/DDBJ databases">
        <authorList>
            <person name="Scholz U."/>
            <person name="Mascher M."/>
            <person name="Fiebig A."/>
        </authorList>
    </citation>
    <scope>NUCLEOTIDE SEQUENCE</scope>
</reference>
<evidence type="ECO:0000256" key="7">
    <source>
        <dbReference type="SAM" id="MobiDB-lite"/>
    </source>
</evidence>
<gene>
    <name evidence="9" type="ORF">SI7747_01001326</name>
</gene>
<dbReference type="GO" id="GO:0004674">
    <property type="term" value="F:protein serine/threonine kinase activity"/>
    <property type="evidence" value="ECO:0007669"/>
    <property type="project" value="UniProtKB-KW"/>
</dbReference>
<evidence type="ECO:0000256" key="2">
    <source>
        <dbReference type="ARBA" id="ARBA00022741"/>
    </source>
</evidence>
<dbReference type="InterPro" id="IPR000719">
    <property type="entry name" value="Prot_kinase_dom"/>
</dbReference>
<organism evidence="9">
    <name type="scientific">Spirodela intermedia</name>
    <name type="common">Intermediate duckweed</name>
    <dbReference type="NCBI Taxonomy" id="51605"/>
    <lineage>
        <taxon>Eukaryota</taxon>
        <taxon>Viridiplantae</taxon>
        <taxon>Streptophyta</taxon>
        <taxon>Embryophyta</taxon>
        <taxon>Tracheophyta</taxon>
        <taxon>Spermatophyta</taxon>
        <taxon>Magnoliopsida</taxon>
        <taxon>Liliopsida</taxon>
        <taxon>Araceae</taxon>
        <taxon>Lemnoideae</taxon>
        <taxon>Spirodela</taxon>
    </lineage>
</organism>
<evidence type="ECO:0000256" key="6">
    <source>
        <dbReference type="RuleBase" id="RU000304"/>
    </source>
</evidence>
<dbReference type="Gene3D" id="1.10.510.10">
    <property type="entry name" value="Transferase(Phosphotransferase) domain 1"/>
    <property type="match status" value="1"/>
</dbReference>
<dbReference type="InterPro" id="IPR052751">
    <property type="entry name" value="Plant_MAPKKK"/>
</dbReference>
<dbReference type="GO" id="GO:0005524">
    <property type="term" value="F:ATP binding"/>
    <property type="evidence" value="ECO:0007669"/>
    <property type="project" value="UniProtKB-UniRule"/>
</dbReference>
<dbReference type="Gene3D" id="3.30.200.20">
    <property type="entry name" value="Phosphorylase Kinase, domain 1"/>
    <property type="match status" value="1"/>
</dbReference>
<dbReference type="PANTHER" id="PTHR48011:SF7">
    <property type="entry name" value="F10K1.14 PROTEIN"/>
    <property type="match status" value="1"/>
</dbReference>
<sequence length="468" mass="49798">MGLPPSLAPAPTTATLPPPPPPPCGRWVRGRCIGSGSFGTVSLAIDESSGGIFAVKSVRLEGDVAASCSSSSLGSAVQSLENEIQILRSLSSPYVVSYLGDGTTTELASGRGGAVDEPAVRSYARCLSLALQYLHGVGVVHGDVKGRNVLVGSHWGEAKLADFGSSRRISSTAAANSSGTPLWMAPEVVAGEATSPASDVWSLGCTVIEMVTGKPPWKVTDHEDAGGVLLRIALGDQVPEFPAELSKSGRDFLDKCLKRNPVERLSCEQLLRHPFLSEAPALQEPSPRSALDWTAFGFDSEEDDDEKKPGWSVLTVNPSENSIEELKARMRDLASNREDIWEDGEDWELVRPVCQDEEGHTALAGGGERSPGALPEENLDFQEKQGECCGGGGSSCGSSDGIGYPSPARDRSSDRPSRRACRWWSRRAVDPLGSAPFIRCSLFFTGEMPRPTTASTIFCPPFSRPAPN</sequence>
<dbReference type="GO" id="GO:0007165">
    <property type="term" value="P:signal transduction"/>
    <property type="evidence" value="ECO:0007669"/>
    <property type="project" value="TreeGrafter"/>
</dbReference>
<dbReference type="CDD" id="cd06606">
    <property type="entry name" value="STKc_MAPKKK"/>
    <property type="match status" value="1"/>
</dbReference>
<proteinExistence type="inferred from homology"/>
<dbReference type="Proteomes" id="UP001189122">
    <property type="component" value="Unassembled WGS sequence"/>
</dbReference>
<protein>
    <recommendedName>
        <fullName evidence="8">Protein kinase domain-containing protein</fullName>
    </recommendedName>
</protein>
<dbReference type="SMART" id="SM00220">
    <property type="entry name" value="S_TKc"/>
    <property type="match status" value="1"/>
</dbReference>
<evidence type="ECO:0000259" key="8">
    <source>
        <dbReference type="PROSITE" id="PS50011"/>
    </source>
</evidence>
<accession>A0A7I8IAJ2</accession>
<name>A0A7I8IAJ2_SPIIN</name>
<feature type="region of interest" description="Disordered" evidence="7">
    <location>
        <begin position="383"/>
        <end position="415"/>
    </location>
</feature>
<feature type="domain" description="Protein kinase" evidence="8">
    <location>
        <begin position="27"/>
        <end position="276"/>
    </location>
</feature>
<feature type="binding site" evidence="5">
    <location>
        <position position="56"/>
    </location>
    <ligand>
        <name>ATP</name>
        <dbReference type="ChEBI" id="CHEBI:30616"/>
    </ligand>
</feature>
<dbReference type="EMBL" id="LR743588">
    <property type="protein sequence ID" value="CAA2614961.1"/>
    <property type="molecule type" value="Genomic_DNA"/>
</dbReference>
<evidence type="ECO:0000256" key="1">
    <source>
        <dbReference type="ARBA" id="ARBA00022679"/>
    </source>
</evidence>
<evidence type="ECO:0000313" key="10">
    <source>
        <dbReference type="Proteomes" id="UP001189122"/>
    </source>
</evidence>
<dbReference type="SUPFAM" id="SSF56112">
    <property type="entry name" value="Protein kinase-like (PK-like)"/>
    <property type="match status" value="1"/>
</dbReference>
<dbReference type="InterPro" id="IPR008271">
    <property type="entry name" value="Ser/Thr_kinase_AS"/>
</dbReference>
<dbReference type="PANTHER" id="PTHR48011">
    <property type="entry name" value="CCR4-NOT TRANSCRIPTIONAL COMPLEX SUBUNIT CAF120-RELATED"/>
    <property type="match status" value="1"/>
</dbReference>
<evidence type="ECO:0000256" key="3">
    <source>
        <dbReference type="ARBA" id="ARBA00022777"/>
    </source>
</evidence>
<feature type="region of interest" description="Disordered" evidence="7">
    <location>
        <begin position="1"/>
        <end position="23"/>
    </location>
</feature>
<keyword evidence="4 5" id="KW-0067">ATP-binding</keyword>
<dbReference type="InterPro" id="IPR017441">
    <property type="entry name" value="Protein_kinase_ATP_BS"/>
</dbReference>
<comment type="similarity">
    <text evidence="6">Belongs to the protein kinase superfamily.</text>
</comment>
<dbReference type="InterPro" id="IPR011009">
    <property type="entry name" value="Kinase-like_dom_sf"/>
</dbReference>
<dbReference type="Pfam" id="PF00069">
    <property type="entry name" value="Pkinase"/>
    <property type="match status" value="1"/>
</dbReference>
<feature type="compositionally biased region" description="Low complexity" evidence="7">
    <location>
        <begin position="1"/>
        <end position="15"/>
    </location>
</feature>
<dbReference type="PROSITE" id="PS00108">
    <property type="entry name" value="PROTEIN_KINASE_ST"/>
    <property type="match status" value="1"/>
</dbReference>
<keyword evidence="1" id="KW-0808">Transferase</keyword>
<evidence type="ECO:0000256" key="4">
    <source>
        <dbReference type="ARBA" id="ARBA00022840"/>
    </source>
</evidence>
<dbReference type="AlphaFoldDB" id="A0A7I8IAJ2"/>
<dbReference type="EMBL" id="CACRZD030000001">
    <property type="protein sequence ID" value="CAA6654736.1"/>
    <property type="molecule type" value="Genomic_DNA"/>
</dbReference>
<dbReference type="PROSITE" id="PS00107">
    <property type="entry name" value="PROTEIN_KINASE_ATP"/>
    <property type="match status" value="1"/>
</dbReference>
<keyword evidence="2 5" id="KW-0547">Nucleotide-binding</keyword>
<dbReference type="PROSITE" id="PS50011">
    <property type="entry name" value="PROTEIN_KINASE_DOM"/>
    <property type="match status" value="1"/>
</dbReference>
<keyword evidence="3" id="KW-0418">Kinase</keyword>
<feature type="compositionally biased region" description="Low complexity" evidence="7">
    <location>
        <begin position="396"/>
        <end position="407"/>
    </location>
</feature>
<keyword evidence="6" id="KW-0723">Serine/threonine-protein kinase</keyword>
<keyword evidence="10" id="KW-1185">Reference proteome</keyword>
<evidence type="ECO:0000313" key="9">
    <source>
        <dbReference type="EMBL" id="CAA2614961.1"/>
    </source>
</evidence>